<evidence type="ECO:0000313" key="2">
    <source>
        <dbReference type="Proteomes" id="UP000193431"/>
    </source>
</evidence>
<proteinExistence type="predicted"/>
<gene>
    <name evidence="1" type="ORF">BST97_11305</name>
</gene>
<dbReference type="Proteomes" id="UP000193431">
    <property type="component" value="Chromosome"/>
</dbReference>
<keyword evidence="2" id="KW-1185">Reference proteome</keyword>
<sequence>MLQPLRILFRFRESDTLKHLKHKVKSTACPYSLWAVVVMKKLGLNLLSTETASTTHLLNYKKGIEAVISSKT</sequence>
<reference evidence="1 2" key="1">
    <citation type="submission" date="2016-11" db="EMBL/GenBank/DDBJ databases">
        <title>Trade-off between light-utilization and light-protection in marine flavobacteria.</title>
        <authorList>
            <person name="Kumagai Y."/>
        </authorList>
    </citation>
    <scope>NUCLEOTIDE SEQUENCE [LARGE SCALE GENOMIC DNA]</scope>
    <source>
        <strain evidence="1 2">JCM 13191</strain>
    </source>
</reference>
<protein>
    <submittedName>
        <fullName evidence="1">Uncharacterized protein</fullName>
    </submittedName>
</protein>
<dbReference type="AlphaFoldDB" id="A0A1W6MLZ0"/>
<organism evidence="1 2">
    <name type="scientific">Nonlabens spongiae</name>
    <dbReference type="NCBI Taxonomy" id="331648"/>
    <lineage>
        <taxon>Bacteria</taxon>
        <taxon>Pseudomonadati</taxon>
        <taxon>Bacteroidota</taxon>
        <taxon>Flavobacteriia</taxon>
        <taxon>Flavobacteriales</taxon>
        <taxon>Flavobacteriaceae</taxon>
        <taxon>Nonlabens</taxon>
    </lineage>
</organism>
<name>A0A1W6MLZ0_9FLAO</name>
<dbReference type="EMBL" id="CP019344">
    <property type="protein sequence ID" value="ARN78526.1"/>
    <property type="molecule type" value="Genomic_DNA"/>
</dbReference>
<accession>A0A1W6MLZ0</accession>
<evidence type="ECO:0000313" key="1">
    <source>
        <dbReference type="EMBL" id="ARN78526.1"/>
    </source>
</evidence>